<sequence>MSDFVPLPLVESSLPHPLVEHSVPRPLYWALVETSALLMSGEPNPE</sequence>
<protein>
    <submittedName>
        <fullName evidence="1">Uncharacterized protein</fullName>
    </submittedName>
</protein>
<reference evidence="1" key="1">
    <citation type="submission" date="2019-03" db="EMBL/GenBank/DDBJ databases">
        <title>Largest Complete Mitochondrial Genome of a Gymnosperm, Sitka Spruce (Picea sitchensis), Indicates Complex Physical Structure.</title>
        <authorList>
            <person name="Jackman S.D."/>
            <person name="Coombe L."/>
            <person name="Warren R."/>
            <person name="Kirk H."/>
            <person name="Trinh E."/>
            <person name="McLeod T."/>
            <person name="Pleasance S."/>
            <person name="Pandoh P."/>
            <person name="Zhao Y."/>
            <person name="Coope R."/>
            <person name="Bousquet J."/>
            <person name="Bohlmann J.C."/>
            <person name="Jones S.J.M."/>
            <person name="Birol I."/>
        </authorList>
    </citation>
    <scope>NUCLEOTIDE SEQUENCE</scope>
    <source>
        <strain evidence="1">Q903</strain>
    </source>
</reference>
<gene>
    <name evidence="1" type="primary">orf07010</name>
    <name evidence="1" type="ORF">Q903MT_gene6956</name>
</gene>
<keyword evidence="1" id="KW-0496">Mitochondrion</keyword>
<proteinExistence type="predicted"/>
<dbReference type="EMBL" id="MK697708">
    <property type="protein sequence ID" value="QHR92907.1"/>
    <property type="molecule type" value="Genomic_DNA"/>
</dbReference>
<evidence type="ECO:0000313" key="1">
    <source>
        <dbReference type="EMBL" id="QHR92907.1"/>
    </source>
</evidence>
<accession>A0A6B9XTU3</accession>
<dbReference type="AlphaFoldDB" id="A0A6B9XTU3"/>
<organism evidence="1">
    <name type="scientific">Picea sitchensis</name>
    <name type="common">Sitka spruce</name>
    <name type="synonym">Pinus sitchensis</name>
    <dbReference type="NCBI Taxonomy" id="3332"/>
    <lineage>
        <taxon>Eukaryota</taxon>
        <taxon>Viridiplantae</taxon>
        <taxon>Streptophyta</taxon>
        <taxon>Embryophyta</taxon>
        <taxon>Tracheophyta</taxon>
        <taxon>Spermatophyta</taxon>
        <taxon>Pinopsida</taxon>
        <taxon>Pinidae</taxon>
        <taxon>Conifers I</taxon>
        <taxon>Pinales</taxon>
        <taxon>Pinaceae</taxon>
        <taxon>Picea</taxon>
    </lineage>
</organism>
<geneLocation type="mitochondrion" evidence="1"/>
<name>A0A6B9XTU3_PICSI</name>